<keyword evidence="4" id="KW-0326">Glycosidase</keyword>
<evidence type="ECO:0000256" key="4">
    <source>
        <dbReference type="ARBA" id="ARBA00023295"/>
    </source>
</evidence>
<dbReference type="InterPro" id="IPR008928">
    <property type="entry name" value="6-hairpin_glycosidase_sf"/>
</dbReference>
<dbReference type="RefSeq" id="WP_272137662.1">
    <property type="nucleotide sequence ID" value="NZ_JAQLOI010000001.1"/>
</dbReference>
<evidence type="ECO:0000313" key="7">
    <source>
        <dbReference type="EMBL" id="MDB1124812.1"/>
    </source>
</evidence>
<dbReference type="InterPro" id="IPR014756">
    <property type="entry name" value="Ig_E-set"/>
</dbReference>
<dbReference type="InterPro" id="IPR001701">
    <property type="entry name" value="Glyco_hydro_9"/>
</dbReference>
<comment type="similarity">
    <text evidence="1">Belongs to the glycosyl hydrolase 9 (cellulase E) family.</text>
</comment>
<evidence type="ECO:0000256" key="1">
    <source>
        <dbReference type="ARBA" id="ARBA00007072"/>
    </source>
</evidence>
<dbReference type="PANTHER" id="PTHR22298">
    <property type="entry name" value="ENDO-1,4-BETA-GLUCANASE"/>
    <property type="match status" value="1"/>
</dbReference>
<organism evidence="7 8">
    <name type="scientific">Vibrio algarum</name>
    <dbReference type="NCBI Taxonomy" id="3020714"/>
    <lineage>
        <taxon>Bacteria</taxon>
        <taxon>Pseudomonadati</taxon>
        <taxon>Pseudomonadota</taxon>
        <taxon>Gammaproteobacteria</taxon>
        <taxon>Vibrionales</taxon>
        <taxon>Vibrionaceae</taxon>
        <taxon>Vibrio</taxon>
    </lineage>
</organism>
<name>A0ABT4YTC5_9VIBR</name>
<sequence>MQILTNHVGYEVHGPKQAIISHHEPYFEVELACLHCAQTKKPVASYPLEYHGKVENWHTGFYSSVDFSSFAHSGLFYLTVNTTCSPVFELNNGILMQRTFSDVLSYFTSQRCDGIYNQKDKHIPLLNSDKTVDVHGGWFDASGDVSKYLSHLSYANYMNPQQTPMVVWNMIKGLSIMDSMNLGNGQSNNRIIFGERFRNRLTQEALHGADFLMRMQAEEGFFYTTVFDKWSKDINQREICSYATQNGHKSSDYQAGFRQGGGIAIAALAAASRLEIHGQYESSDYLTSAEKGYQHLLENNAHYLDDGEENIIDEYCALLACIELYRATDTPFYLHEARTWALHLCKRQHTDGNIENFWSANEDGSRPYFHASEAGLPVIALCEYLSIEPSEILKKPIKSTVGLSMSFELTISQKVSNPFGYPRQYVKAIDREKQDAFFIPHNNETGYWWQGENARLASLSVATFLALPYMEGSNLAPKLRQYGHSCIDWILGLNPFDICMLDGHGKNGPDYPSENGFVNVEGGICNGITSGFEDENGIAFNPDNQKNDTLHNWRWGEQWIPHGAWYLLAIIAQASNYKRNS</sequence>
<keyword evidence="8" id="KW-1185">Reference proteome</keyword>
<evidence type="ECO:0000256" key="3">
    <source>
        <dbReference type="ARBA" id="ARBA00023277"/>
    </source>
</evidence>
<dbReference type="SUPFAM" id="SSF48208">
    <property type="entry name" value="Six-hairpin glycosidases"/>
    <property type="match status" value="1"/>
</dbReference>
<evidence type="ECO:0000256" key="5">
    <source>
        <dbReference type="ARBA" id="ARBA00023326"/>
    </source>
</evidence>
<keyword evidence="2 7" id="KW-0378">Hydrolase</keyword>
<protein>
    <submittedName>
        <fullName evidence="7">Glycoside hydrolase family 9 protein</fullName>
    </submittedName>
</protein>
<gene>
    <name evidence="7" type="ORF">PGX00_14630</name>
</gene>
<dbReference type="GO" id="GO:0016787">
    <property type="term" value="F:hydrolase activity"/>
    <property type="evidence" value="ECO:0007669"/>
    <property type="project" value="UniProtKB-KW"/>
</dbReference>
<evidence type="ECO:0000259" key="6">
    <source>
        <dbReference type="Pfam" id="PF00759"/>
    </source>
</evidence>
<dbReference type="Proteomes" id="UP001210678">
    <property type="component" value="Unassembled WGS sequence"/>
</dbReference>
<dbReference type="Gene3D" id="2.60.40.10">
    <property type="entry name" value="Immunoglobulins"/>
    <property type="match status" value="1"/>
</dbReference>
<reference evidence="7 8" key="1">
    <citation type="submission" date="2023-01" db="EMBL/GenBank/DDBJ databases">
        <title>Vibrio sp. KJ40-1 sp.nov, isolated from marine algae.</title>
        <authorList>
            <person name="Butt M."/>
            <person name="Kim J.M.J."/>
            <person name="Jeon C.O.C."/>
        </authorList>
    </citation>
    <scope>NUCLEOTIDE SEQUENCE [LARGE SCALE GENOMIC DNA]</scope>
    <source>
        <strain evidence="7 8">KJ40-1</strain>
    </source>
</reference>
<keyword evidence="3" id="KW-0119">Carbohydrate metabolism</keyword>
<dbReference type="SUPFAM" id="SSF81296">
    <property type="entry name" value="E set domains"/>
    <property type="match status" value="1"/>
</dbReference>
<keyword evidence="5" id="KW-0624">Polysaccharide degradation</keyword>
<dbReference type="InterPro" id="IPR013783">
    <property type="entry name" value="Ig-like_fold"/>
</dbReference>
<dbReference type="EMBL" id="JAQLOI010000001">
    <property type="protein sequence ID" value="MDB1124812.1"/>
    <property type="molecule type" value="Genomic_DNA"/>
</dbReference>
<evidence type="ECO:0000256" key="2">
    <source>
        <dbReference type="ARBA" id="ARBA00022801"/>
    </source>
</evidence>
<dbReference type="InterPro" id="IPR004197">
    <property type="entry name" value="Cellulase_Ig-like"/>
</dbReference>
<dbReference type="InterPro" id="IPR012341">
    <property type="entry name" value="6hp_glycosidase-like_sf"/>
</dbReference>
<evidence type="ECO:0000313" key="8">
    <source>
        <dbReference type="Proteomes" id="UP001210678"/>
    </source>
</evidence>
<proteinExistence type="inferred from homology"/>
<accession>A0ABT4YTC5</accession>
<dbReference type="Gene3D" id="1.50.10.10">
    <property type="match status" value="1"/>
</dbReference>
<dbReference type="Pfam" id="PF00759">
    <property type="entry name" value="Glyco_hydro_9"/>
    <property type="match status" value="1"/>
</dbReference>
<feature type="domain" description="Glycoside hydrolase family 9" evidence="6">
    <location>
        <begin position="100"/>
        <end position="514"/>
    </location>
</feature>
<comment type="caution">
    <text evidence="7">The sequence shown here is derived from an EMBL/GenBank/DDBJ whole genome shotgun (WGS) entry which is preliminary data.</text>
</comment>
<dbReference type="CDD" id="cd02850">
    <property type="entry name" value="E_set_Cellulase_N"/>
    <property type="match status" value="1"/>
</dbReference>